<dbReference type="InterPro" id="IPR029065">
    <property type="entry name" value="Enolase_C-like"/>
</dbReference>
<dbReference type="InterPro" id="IPR024079">
    <property type="entry name" value="MetalloPept_cat_dom_sf"/>
</dbReference>
<organism evidence="3 4">
    <name type="scientific">Trichogramma brassicae</name>
    <dbReference type="NCBI Taxonomy" id="86971"/>
    <lineage>
        <taxon>Eukaryota</taxon>
        <taxon>Metazoa</taxon>
        <taxon>Ecdysozoa</taxon>
        <taxon>Arthropoda</taxon>
        <taxon>Hexapoda</taxon>
        <taxon>Insecta</taxon>
        <taxon>Pterygota</taxon>
        <taxon>Neoptera</taxon>
        <taxon>Endopterygota</taxon>
        <taxon>Hymenoptera</taxon>
        <taxon>Apocrita</taxon>
        <taxon>Proctotrupomorpha</taxon>
        <taxon>Chalcidoidea</taxon>
        <taxon>Trichogrammatidae</taxon>
        <taxon>Trichogramma</taxon>
    </lineage>
</organism>
<dbReference type="SUPFAM" id="SSF55486">
    <property type="entry name" value="Metalloproteases ('zincins'), catalytic domain"/>
    <property type="match status" value="1"/>
</dbReference>
<dbReference type="OrthoDB" id="6475849at2759"/>
<dbReference type="GO" id="GO:0005886">
    <property type="term" value="C:plasma membrane"/>
    <property type="evidence" value="ECO:0007669"/>
    <property type="project" value="TreeGrafter"/>
</dbReference>
<dbReference type="InterPro" id="IPR036849">
    <property type="entry name" value="Enolase-like_C_sf"/>
</dbReference>
<accession>A0A6H5IJ75</accession>
<dbReference type="PRINTS" id="PR00786">
    <property type="entry name" value="NEPRILYSIN"/>
</dbReference>
<evidence type="ECO:0000313" key="4">
    <source>
        <dbReference type="Proteomes" id="UP000479190"/>
    </source>
</evidence>
<reference evidence="3 4" key="1">
    <citation type="submission" date="2020-02" db="EMBL/GenBank/DDBJ databases">
        <authorList>
            <person name="Ferguson B K."/>
        </authorList>
    </citation>
    <scope>NUCLEOTIDE SEQUENCE [LARGE SCALE GENOMIC DNA]</scope>
</reference>
<dbReference type="PROSITE" id="PS51885">
    <property type="entry name" value="NEPRILYSIN"/>
    <property type="match status" value="1"/>
</dbReference>
<evidence type="ECO:0000313" key="3">
    <source>
        <dbReference type="EMBL" id="CAB0037784.1"/>
    </source>
</evidence>
<proteinExistence type="predicted"/>
<keyword evidence="4" id="KW-1185">Reference proteome</keyword>
<feature type="domain" description="Peptidase M13 C-terminal" evidence="1">
    <location>
        <begin position="101"/>
        <end position="256"/>
    </location>
</feature>
<dbReference type="EMBL" id="CADCXV010000868">
    <property type="protein sequence ID" value="CAB0037784.1"/>
    <property type="molecule type" value="Genomic_DNA"/>
</dbReference>
<dbReference type="Gene3D" id="3.40.390.10">
    <property type="entry name" value="Collagenase (Catalytic Domain)"/>
    <property type="match status" value="2"/>
</dbReference>
<sequence length="383" mass="43476">MIGELDWMDATTRARAHRKLQAMRLWVGYPDWIHDPKKLDKHYENFTVVEYNLLKTILGLTGLEVKTSLNALRKKPDKNRWVTSGTTANAYYSVILNSVRRRYNEEGVLRQWWSDETLKHYSAKVECIIKQYDNYSVPELGHNFTVNGFNTQGENIADNGGLREAYRAYSKLRKRRPSQQIALPGLVDYSQDQLFFLGYANVWCGNQTLGAYKTNLVENVHAPNRFRVIGTLSNNEDFAKAWQCPRGSPMNPVHKCVLCSGLKKSTDAITKDEALSMLRANSSRRAELESSLRATGLPAYTTQIGWLGYGDEQLKSLCAKYLAQGYKAFKAKVGQDLASDLRRCEIIRKAIGYEEGSDVECQSGWTGRQAVVSMDEDLAQFKV</sequence>
<dbReference type="CDD" id="cd08662">
    <property type="entry name" value="M13"/>
    <property type="match status" value="1"/>
</dbReference>
<feature type="domain" description="Enolase C-terminal" evidence="2">
    <location>
        <begin position="315"/>
        <end position="374"/>
    </location>
</feature>
<dbReference type="PANTHER" id="PTHR11733">
    <property type="entry name" value="ZINC METALLOPROTEASE FAMILY M13 NEPRILYSIN-RELATED"/>
    <property type="match status" value="1"/>
</dbReference>
<dbReference type="InterPro" id="IPR000718">
    <property type="entry name" value="Peptidase_M13"/>
</dbReference>
<dbReference type="GO" id="GO:0016485">
    <property type="term" value="P:protein processing"/>
    <property type="evidence" value="ECO:0007669"/>
    <property type="project" value="TreeGrafter"/>
</dbReference>
<dbReference type="Pfam" id="PF01431">
    <property type="entry name" value="Peptidase_M13"/>
    <property type="match status" value="1"/>
</dbReference>
<evidence type="ECO:0000259" key="1">
    <source>
        <dbReference type="Pfam" id="PF01431"/>
    </source>
</evidence>
<protein>
    <submittedName>
        <fullName evidence="3">Uncharacterized protein</fullName>
    </submittedName>
</protein>
<dbReference type="AlphaFoldDB" id="A0A6H5IJ75"/>
<dbReference type="Gene3D" id="3.20.20.120">
    <property type="entry name" value="Enolase-like C-terminal domain"/>
    <property type="match status" value="1"/>
</dbReference>
<dbReference type="InterPro" id="IPR018497">
    <property type="entry name" value="Peptidase_M13_C"/>
</dbReference>
<dbReference type="Proteomes" id="UP000479190">
    <property type="component" value="Unassembled WGS sequence"/>
</dbReference>
<gene>
    <name evidence="3" type="ORF">TBRA_LOCUS9595</name>
</gene>
<dbReference type="PANTHER" id="PTHR11733:SF133">
    <property type="entry name" value="PHOSPHATE-REGULATING NEUTRAL ENDOPEPTIDASE PHEX"/>
    <property type="match status" value="1"/>
</dbReference>
<name>A0A6H5IJ75_9HYME</name>
<dbReference type="Pfam" id="PF13378">
    <property type="entry name" value="MR_MLE_C"/>
    <property type="match status" value="1"/>
</dbReference>
<evidence type="ECO:0000259" key="2">
    <source>
        <dbReference type="Pfam" id="PF13378"/>
    </source>
</evidence>
<dbReference type="GO" id="GO:0004222">
    <property type="term" value="F:metalloendopeptidase activity"/>
    <property type="evidence" value="ECO:0007669"/>
    <property type="project" value="InterPro"/>
</dbReference>
<dbReference type="SUPFAM" id="SSF51604">
    <property type="entry name" value="Enolase C-terminal domain-like"/>
    <property type="match status" value="1"/>
</dbReference>